<feature type="transmembrane region" description="Helical" evidence="10">
    <location>
        <begin position="828"/>
        <end position="851"/>
    </location>
</feature>
<proteinExistence type="predicted"/>
<feature type="domain" description="DUF2921" evidence="13">
    <location>
        <begin position="533"/>
        <end position="681"/>
    </location>
</feature>
<feature type="signal peptide" evidence="11">
    <location>
        <begin position="1"/>
        <end position="21"/>
    </location>
</feature>
<evidence type="ECO:0000256" key="4">
    <source>
        <dbReference type="ARBA" id="ARBA00012483"/>
    </source>
</evidence>
<dbReference type="AlphaFoldDB" id="A0AA38WHL1"/>
<dbReference type="PANTHER" id="PTHR33389:SF29">
    <property type="match status" value="1"/>
</dbReference>
<comment type="caution">
    <text evidence="14">The sequence shown here is derived from an EMBL/GenBank/DDBJ whole genome shotgun (WGS) entry which is preliminary data.</text>
</comment>
<comment type="pathway">
    <text evidence="3">Protein modification; protein ubiquitination.</text>
</comment>
<evidence type="ECO:0000259" key="13">
    <source>
        <dbReference type="Pfam" id="PF25333"/>
    </source>
</evidence>
<evidence type="ECO:0000256" key="3">
    <source>
        <dbReference type="ARBA" id="ARBA00004906"/>
    </source>
</evidence>
<dbReference type="Pfam" id="PF11145">
    <property type="entry name" value="DUF2921"/>
    <property type="match status" value="1"/>
</dbReference>
<feature type="transmembrane region" description="Helical" evidence="10">
    <location>
        <begin position="789"/>
        <end position="807"/>
    </location>
</feature>
<name>A0AA38WHL1_9ASTR</name>
<gene>
    <name evidence="14" type="ORF">OSB04_021234</name>
</gene>
<evidence type="ECO:0000256" key="6">
    <source>
        <dbReference type="ARBA" id="ARBA00022692"/>
    </source>
</evidence>
<feature type="domain" description="DUF2921" evidence="13">
    <location>
        <begin position="48"/>
        <end position="264"/>
    </location>
</feature>
<feature type="chain" id="PRO_5041407926" description="RING-type E3 ubiquitin transferase" evidence="11">
    <location>
        <begin position="22"/>
        <end position="936"/>
    </location>
</feature>
<dbReference type="GO" id="GO:0061630">
    <property type="term" value="F:ubiquitin protein ligase activity"/>
    <property type="evidence" value="ECO:0007669"/>
    <property type="project" value="UniProtKB-EC"/>
</dbReference>
<dbReference type="PANTHER" id="PTHR33389">
    <property type="entry name" value="FAMILY PROTEIN, PUTATIVE (DUF2921)-RELATED"/>
    <property type="match status" value="1"/>
</dbReference>
<evidence type="ECO:0000313" key="15">
    <source>
        <dbReference type="Proteomes" id="UP001172457"/>
    </source>
</evidence>
<dbReference type="Proteomes" id="UP001172457">
    <property type="component" value="Chromosome 5"/>
</dbReference>
<feature type="domain" description="SWEET-like" evidence="12">
    <location>
        <begin position="696"/>
        <end position="928"/>
    </location>
</feature>
<evidence type="ECO:0000256" key="11">
    <source>
        <dbReference type="SAM" id="SignalP"/>
    </source>
</evidence>
<feature type="transmembrane region" description="Helical" evidence="10">
    <location>
        <begin position="734"/>
        <end position="755"/>
    </location>
</feature>
<keyword evidence="5" id="KW-0808">Transferase</keyword>
<evidence type="ECO:0000313" key="14">
    <source>
        <dbReference type="EMBL" id="KAJ9548691.1"/>
    </source>
</evidence>
<feature type="domain" description="DUF2921" evidence="13">
    <location>
        <begin position="328"/>
        <end position="463"/>
    </location>
</feature>
<dbReference type="InterPro" id="IPR021319">
    <property type="entry name" value="DUF2921"/>
</dbReference>
<evidence type="ECO:0000256" key="5">
    <source>
        <dbReference type="ARBA" id="ARBA00022679"/>
    </source>
</evidence>
<evidence type="ECO:0000256" key="9">
    <source>
        <dbReference type="ARBA" id="ARBA00023136"/>
    </source>
</evidence>
<evidence type="ECO:0000256" key="7">
    <source>
        <dbReference type="ARBA" id="ARBA00022786"/>
    </source>
</evidence>
<dbReference type="EMBL" id="JARYMX010000005">
    <property type="protein sequence ID" value="KAJ9548691.1"/>
    <property type="molecule type" value="Genomic_DNA"/>
</dbReference>
<feature type="transmembrane region" description="Helical" evidence="10">
    <location>
        <begin position="704"/>
        <end position="722"/>
    </location>
</feature>
<dbReference type="InterPro" id="IPR057425">
    <property type="entry name" value="DUF2921_N"/>
</dbReference>
<evidence type="ECO:0000256" key="1">
    <source>
        <dbReference type="ARBA" id="ARBA00000900"/>
    </source>
</evidence>
<evidence type="ECO:0000256" key="10">
    <source>
        <dbReference type="SAM" id="Phobius"/>
    </source>
</evidence>
<keyword evidence="9 10" id="KW-0472">Membrane</keyword>
<dbReference type="Pfam" id="PF25333">
    <property type="entry name" value="DUF2921_N"/>
    <property type="match status" value="3"/>
</dbReference>
<keyword evidence="11" id="KW-0732">Signal</keyword>
<organism evidence="14 15">
    <name type="scientific">Centaurea solstitialis</name>
    <name type="common">yellow star-thistle</name>
    <dbReference type="NCBI Taxonomy" id="347529"/>
    <lineage>
        <taxon>Eukaryota</taxon>
        <taxon>Viridiplantae</taxon>
        <taxon>Streptophyta</taxon>
        <taxon>Embryophyta</taxon>
        <taxon>Tracheophyta</taxon>
        <taxon>Spermatophyta</taxon>
        <taxon>Magnoliopsida</taxon>
        <taxon>eudicotyledons</taxon>
        <taxon>Gunneridae</taxon>
        <taxon>Pentapetalae</taxon>
        <taxon>asterids</taxon>
        <taxon>campanulids</taxon>
        <taxon>Asterales</taxon>
        <taxon>Asteraceae</taxon>
        <taxon>Carduoideae</taxon>
        <taxon>Cardueae</taxon>
        <taxon>Centaureinae</taxon>
        <taxon>Centaurea</taxon>
    </lineage>
</organism>
<evidence type="ECO:0000256" key="8">
    <source>
        <dbReference type="ARBA" id="ARBA00022989"/>
    </source>
</evidence>
<feature type="transmembrane region" description="Helical" evidence="10">
    <location>
        <begin position="903"/>
        <end position="921"/>
    </location>
</feature>
<sequence>MKIQPLISVWIFLYLLSLSFAASYNHFAFPIHDHHSHVHNYTRFTEIRKHCNPFISSASEFQPDNDWVSNLVNELSFFNGDWEQESRGATLMPFDDTDMPYAKSSFIDPWKAVSFEVKNVDSGATDQPKNTVSVHGVLSIGITRNSTLISEPSGFKFQKKPGMSALRIDFEGVYLETEENGRLLCLLGSSTFPFKKVPTLFSDDNIDSFFDITHEMYNEEPVILPHDQILLVLRYPKTSSLLTRIHGEMTSLKTNEDFEFFDKVEITSHSSTVFSDYRFRGSKELVSESFDQNPLQDAMVEDGVKKFNNSELCTILERLEHEEYRVMPNLKLGGHNWFQDTVGPFLLGKEVKLVDRDNGNLRVILHNIKCKEEKVSGVLRMYPATFEPRVASRRTGLSSLTLSVEGAWNSSTGLLSMIGCLGPTNQDCESRVLLYFPKSFSITQRSIVSGGVFSSENATRAFKPVFVGLEMRSRGLYNGGWYNDRSYLSYNYSKHDLAVEFRERSQEQLPHKLINYITKTLFRYPSILEEKDGISKLSNDNLSDDLEIGTFSSSETFVRLEVLSLDSNFYQASKHDHHVLKISLNLDLMEAPVKMKEESYRHVSKLYLEGVYDQNIGKLFLIGCRKVSFDHVDLERGLDCSIEVTIVYSPQNTRWLINPTATITIASQRNETDVYYFRPVHLRTMAAFTLHDRNHEKNVIFRKIFEGYFRVFLILATVAHILNQMKKMKTSQELVYISIVMLGTWIVGYGSSLIYSEEILMNPSETLHYSTQPYDHESYYKLYLKTLDYVARFLVLVSMFLMARISQMVWKARKVVREKGESAPSEKMILLVSLTVSVCFLVLKIVGRGFYQDPLVQGSSSKDVYVRITMDVLRYEVSVLQDQFMVPQIIASLIWKSRVSDRFLRSFFGGLLILTLVRVAYEIVRDPVTYPIPLPL</sequence>
<evidence type="ECO:0000256" key="2">
    <source>
        <dbReference type="ARBA" id="ARBA00004127"/>
    </source>
</evidence>
<dbReference type="GO" id="GO:0012505">
    <property type="term" value="C:endomembrane system"/>
    <property type="evidence" value="ECO:0007669"/>
    <property type="project" value="UniProtKB-SubCell"/>
</dbReference>
<keyword evidence="6 10" id="KW-0812">Transmembrane</keyword>
<comment type="catalytic activity">
    <reaction evidence="1">
        <text>S-ubiquitinyl-[E2 ubiquitin-conjugating enzyme]-L-cysteine + [acceptor protein]-L-lysine = [E2 ubiquitin-conjugating enzyme]-L-cysteine + N(6)-ubiquitinyl-[acceptor protein]-L-lysine.</text>
        <dbReference type="EC" id="2.3.2.27"/>
    </reaction>
</comment>
<comment type="subcellular location">
    <subcellularLocation>
        <location evidence="2">Endomembrane system</location>
        <topology evidence="2">Multi-pass membrane protein</topology>
    </subcellularLocation>
</comment>
<keyword evidence="7" id="KW-0833">Ubl conjugation pathway</keyword>
<dbReference type="EC" id="2.3.2.27" evidence="4"/>
<keyword evidence="8 10" id="KW-1133">Transmembrane helix</keyword>
<reference evidence="14" key="1">
    <citation type="submission" date="2023-03" db="EMBL/GenBank/DDBJ databases">
        <title>Chromosome-scale reference genome and RAD-based genetic map of yellow starthistle (Centaurea solstitialis) reveal putative structural variation and QTLs associated with invader traits.</title>
        <authorList>
            <person name="Reatini B."/>
            <person name="Cang F.A."/>
            <person name="Jiang Q."/>
            <person name="Mckibben M.T.W."/>
            <person name="Barker M.S."/>
            <person name="Rieseberg L.H."/>
            <person name="Dlugosch K.M."/>
        </authorList>
    </citation>
    <scope>NUCLEOTIDE SEQUENCE</scope>
    <source>
        <strain evidence="14">CAN-66</strain>
        <tissue evidence="14">Leaf</tissue>
    </source>
</reference>
<protein>
    <recommendedName>
        <fullName evidence="4">RING-type E3 ubiquitin transferase</fullName>
        <ecNumber evidence="4">2.3.2.27</ecNumber>
    </recommendedName>
</protein>
<evidence type="ECO:0000259" key="12">
    <source>
        <dbReference type="Pfam" id="PF11145"/>
    </source>
</evidence>
<keyword evidence="15" id="KW-1185">Reference proteome</keyword>
<accession>A0AA38WHL1</accession>